<dbReference type="GO" id="GO:0005634">
    <property type="term" value="C:nucleus"/>
    <property type="evidence" value="ECO:0007669"/>
    <property type="project" value="UniProtKB-SubCell"/>
</dbReference>
<dbReference type="EMBL" id="CP144748">
    <property type="protein sequence ID" value="WVZ67204.1"/>
    <property type="molecule type" value="Genomic_DNA"/>
</dbReference>
<keyword evidence="1" id="KW-0863">Zinc-finger</keyword>
<dbReference type="AlphaFoldDB" id="A0AAQ3T722"/>
<protein>
    <recommendedName>
        <fullName evidence="1">Protein FAR1-RELATED SEQUENCE</fullName>
    </recommendedName>
</protein>
<dbReference type="GO" id="GO:0008270">
    <property type="term" value="F:zinc ion binding"/>
    <property type="evidence" value="ECO:0007669"/>
    <property type="project" value="UniProtKB-UniRule"/>
</dbReference>
<comment type="similarity">
    <text evidence="1">Belongs to the FHY3/FAR1 family.</text>
</comment>
<keyword evidence="1" id="KW-0479">Metal-binding</keyword>
<keyword evidence="1" id="KW-0862">Zinc</keyword>
<evidence type="ECO:0000313" key="4">
    <source>
        <dbReference type="Proteomes" id="UP001341281"/>
    </source>
</evidence>
<dbReference type="PANTHER" id="PTHR31669">
    <property type="entry name" value="PROTEIN FAR1-RELATED SEQUENCE 10-RELATED"/>
    <property type="match status" value="1"/>
</dbReference>
<name>A0AAQ3T722_PASNO</name>
<dbReference type="PANTHER" id="PTHR31669:SF217">
    <property type="entry name" value="PROTEIN FAR1-RELATED SEQUENCE"/>
    <property type="match status" value="1"/>
</dbReference>
<organism evidence="3 4">
    <name type="scientific">Paspalum notatum var. saurae</name>
    <dbReference type="NCBI Taxonomy" id="547442"/>
    <lineage>
        <taxon>Eukaryota</taxon>
        <taxon>Viridiplantae</taxon>
        <taxon>Streptophyta</taxon>
        <taxon>Embryophyta</taxon>
        <taxon>Tracheophyta</taxon>
        <taxon>Spermatophyta</taxon>
        <taxon>Magnoliopsida</taxon>
        <taxon>Liliopsida</taxon>
        <taxon>Poales</taxon>
        <taxon>Poaceae</taxon>
        <taxon>PACMAD clade</taxon>
        <taxon>Panicoideae</taxon>
        <taxon>Andropogonodae</taxon>
        <taxon>Paspaleae</taxon>
        <taxon>Paspalinae</taxon>
        <taxon>Paspalum</taxon>
    </lineage>
</organism>
<accession>A0AAQ3T722</accession>
<sequence length="487" mass="57508">MTFQNMDEVYKFYGRYAYEVGFPMKKYRERKNCKWLDCSMEGKCPVRAVDNPKVRNNTSSKRTKCKAGMKLKKIYDDAKENVIMVRIDLLHLEHNHEFIKQQEEKDQLHRNKIHDPEYMEFIGAMQDSRVRSIALWIMYQKCMVVLRTSRKAARRRGKMPMMCIFWSHASQQGDYIDFGDAITFDMTHKTTRHVLTTTYSALCLGLGDETVETFEWVFNAFKTCMGTEGPRVILTGMVCIHAIFRSRPCNANSTTQSLPKRNAQIVSMARENRFMQFLNELYARFEEEDFKLKFQSIIHHPLTKREFETAWGMMLDDLHLHDDVSLKNLYDIRKEWIPIFFKKDYCGVMVSTQRSESMNKLMRSTHVDAKTPLHEFAKQMMKLLHNRKMKEAKEASACKGQKETNTLYEFEIKVARAYTRAVMIRIEESMRYATAYKIERDPDGVNDWVVQHTKRSNGIIWGQHQFKVMADVEAGRYTCECKQWEHT</sequence>
<dbReference type="Proteomes" id="UP001341281">
    <property type="component" value="Chromosome 04"/>
</dbReference>
<dbReference type="Pfam" id="PF03101">
    <property type="entry name" value="FAR1"/>
    <property type="match status" value="1"/>
</dbReference>
<keyword evidence="4" id="KW-1185">Reference proteome</keyword>
<dbReference type="InterPro" id="IPR004330">
    <property type="entry name" value="FAR1_DNA_bnd_dom"/>
</dbReference>
<keyword evidence="1" id="KW-0539">Nucleus</keyword>
<dbReference type="InterPro" id="IPR031052">
    <property type="entry name" value="FHY3/FAR1"/>
</dbReference>
<comment type="subcellular location">
    <subcellularLocation>
        <location evidence="1">Nucleus</location>
    </subcellularLocation>
</comment>
<evidence type="ECO:0000259" key="2">
    <source>
        <dbReference type="Pfam" id="PF03101"/>
    </source>
</evidence>
<comment type="function">
    <text evidence="1">Putative transcription activator involved in regulating light control of development.</text>
</comment>
<dbReference type="GO" id="GO:0006355">
    <property type="term" value="P:regulation of DNA-templated transcription"/>
    <property type="evidence" value="ECO:0007669"/>
    <property type="project" value="UniProtKB-UniRule"/>
</dbReference>
<feature type="domain" description="FAR1" evidence="2">
    <location>
        <begin position="11"/>
        <end position="98"/>
    </location>
</feature>
<evidence type="ECO:0000256" key="1">
    <source>
        <dbReference type="RuleBase" id="RU367018"/>
    </source>
</evidence>
<reference evidence="3 4" key="1">
    <citation type="submission" date="2024-02" db="EMBL/GenBank/DDBJ databases">
        <title>High-quality chromosome-scale genome assembly of Pensacola bahiagrass (Paspalum notatum Flugge var. saurae).</title>
        <authorList>
            <person name="Vega J.M."/>
            <person name="Podio M."/>
            <person name="Orjuela J."/>
            <person name="Siena L.A."/>
            <person name="Pessino S.C."/>
            <person name="Combes M.C."/>
            <person name="Mariac C."/>
            <person name="Albertini E."/>
            <person name="Pupilli F."/>
            <person name="Ortiz J.P.A."/>
            <person name="Leblanc O."/>
        </authorList>
    </citation>
    <scope>NUCLEOTIDE SEQUENCE [LARGE SCALE GENOMIC DNA]</scope>
    <source>
        <strain evidence="3">R1</strain>
        <tissue evidence="3">Leaf</tissue>
    </source>
</reference>
<proteinExistence type="inferred from homology"/>
<evidence type="ECO:0000313" key="3">
    <source>
        <dbReference type="EMBL" id="WVZ67204.1"/>
    </source>
</evidence>
<gene>
    <name evidence="3" type="ORF">U9M48_016316</name>
</gene>
<feature type="non-terminal residue" evidence="3">
    <location>
        <position position="1"/>
    </location>
</feature>